<dbReference type="Gene3D" id="3.40.50.1820">
    <property type="entry name" value="alpha/beta hydrolase"/>
    <property type="match status" value="1"/>
</dbReference>
<accession>A0ABP3GGD1</accession>
<organism evidence="6 7">
    <name type="scientific">Bacillus carboniphilus</name>
    <dbReference type="NCBI Taxonomy" id="86663"/>
    <lineage>
        <taxon>Bacteria</taxon>
        <taxon>Bacillati</taxon>
        <taxon>Bacillota</taxon>
        <taxon>Bacilli</taxon>
        <taxon>Bacillales</taxon>
        <taxon>Bacillaceae</taxon>
        <taxon>Bacillus</taxon>
    </lineage>
</organism>
<dbReference type="RefSeq" id="WP_343803050.1">
    <property type="nucleotide sequence ID" value="NZ_BAAADJ010000063.1"/>
</dbReference>
<dbReference type="Pfam" id="PF02897">
    <property type="entry name" value="Peptidase_S9_N"/>
    <property type="match status" value="1"/>
</dbReference>
<name>A0ABP3GGD1_9BACI</name>
<dbReference type="EMBL" id="BAAADJ010000063">
    <property type="protein sequence ID" value="GAA0344850.1"/>
    <property type="molecule type" value="Genomic_DNA"/>
</dbReference>
<dbReference type="InterPro" id="IPR002470">
    <property type="entry name" value="Peptidase_S9A"/>
</dbReference>
<dbReference type="Pfam" id="PF00326">
    <property type="entry name" value="Peptidase_S9"/>
    <property type="match status" value="1"/>
</dbReference>
<evidence type="ECO:0000256" key="1">
    <source>
        <dbReference type="ARBA" id="ARBA00022670"/>
    </source>
</evidence>
<evidence type="ECO:0000256" key="2">
    <source>
        <dbReference type="ARBA" id="ARBA00022801"/>
    </source>
</evidence>
<evidence type="ECO:0000313" key="6">
    <source>
        <dbReference type="EMBL" id="GAA0344850.1"/>
    </source>
</evidence>
<evidence type="ECO:0000313" key="7">
    <source>
        <dbReference type="Proteomes" id="UP001500782"/>
    </source>
</evidence>
<evidence type="ECO:0000259" key="4">
    <source>
        <dbReference type="Pfam" id="PF00326"/>
    </source>
</evidence>
<reference evidence="7" key="1">
    <citation type="journal article" date="2019" name="Int. J. Syst. Evol. Microbiol.">
        <title>The Global Catalogue of Microorganisms (GCM) 10K type strain sequencing project: providing services to taxonomists for standard genome sequencing and annotation.</title>
        <authorList>
            <consortium name="The Broad Institute Genomics Platform"/>
            <consortium name="The Broad Institute Genome Sequencing Center for Infectious Disease"/>
            <person name="Wu L."/>
            <person name="Ma J."/>
        </authorList>
    </citation>
    <scope>NUCLEOTIDE SEQUENCE [LARGE SCALE GENOMIC DNA]</scope>
    <source>
        <strain evidence="7">JCM 9731</strain>
    </source>
</reference>
<dbReference type="PANTHER" id="PTHR42776:SF27">
    <property type="entry name" value="DIPEPTIDYL PEPTIDASE FAMILY MEMBER 6"/>
    <property type="match status" value="1"/>
</dbReference>
<feature type="domain" description="Peptidase S9A N-terminal" evidence="5">
    <location>
        <begin position="78"/>
        <end position="339"/>
    </location>
</feature>
<protein>
    <submittedName>
        <fullName evidence="6">S9 family peptidase</fullName>
    </submittedName>
</protein>
<dbReference type="InterPro" id="IPR023302">
    <property type="entry name" value="Pept_S9A_N"/>
</dbReference>
<evidence type="ECO:0000256" key="3">
    <source>
        <dbReference type="ARBA" id="ARBA00022825"/>
    </source>
</evidence>
<keyword evidence="3" id="KW-0720">Serine protease</keyword>
<dbReference type="SUPFAM" id="SSF53474">
    <property type="entry name" value="alpha/beta-Hydrolases"/>
    <property type="match status" value="1"/>
</dbReference>
<comment type="caution">
    <text evidence="6">The sequence shown here is derived from an EMBL/GenBank/DDBJ whole genome shotgun (WGS) entry which is preliminary data.</text>
</comment>
<keyword evidence="2" id="KW-0378">Hydrolase</keyword>
<proteinExistence type="predicted"/>
<evidence type="ECO:0000259" key="5">
    <source>
        <dbReference type="Pfam" id="PF02897"/>
    </source>
</evidence>
<dbReference type="PRINTS" id="PR00862">
    <property type="entry name" value="PROLIGOPTASE"/>
</dbReference>
<feature type="domain" description="Peptidase S9 prolyl oligopeptidase catalytic" evidence="4">
    <location>
        <begin position="399"/>
        <end position="608"/>
    </location>
</feature>
<keyword evidence="7" id="KW-1185">Reference proteome</keyword>
<keyword evidence="1" id="KW-0645">Protease</keyword>
<dbReference type="InterPro" id="IPR001375">
    <property type="entry name" value="Peptidase_S9_cat"/>
</dbReference>
<dbReference type="InterPro" id="IPR015943">
    <property type="entry name" value="WD40/YVTN_repeat-like_dom_sf"/>
</dbReference>
<dbReference type="Proteomes" id="UP001500782">
    <property type="component" value="Unassembled WGS sequence"/>
</dbReference>
<dbReference type="InterPro" id="IPR011042">
    <property type="entry name" value="6-blade_b-propeller_TolB-like"/>
</dbReference>
<dbReference type="Gene3D" id="2.130.10.10">
    <property type="entry name" value="YVTN repeat-like/Quinoprotein amine dehydrogenase"/>
    <property type="match status" value="1"/>
</dbReference>
<dbReference type="InterPro" id="IPR029058">
    <property type="entry name" value="AB_hydrolase_fold"/>
</dbReference>
<dbReference type="PANTHER" id="PTHR42776">
    <property type="entry name" value="SERINE PEPTIDASE S9 FAMILY MEMBER"/>
    <property type="match status" value="1"/>
</dbReference>
<dbReference type="Gene3D" id="2.120.10.30">
    <property type="entry name" value="TolB, C-terminal domain"/>
    <property type="match status" value="2"/>
</dbReference>
<gene>
    <name evidence="6" type="ORF">GCM10008967_39100</name>
</gene>
<sequence length="609" mass="69447">MNNYTKENHKVNRYSIDDFLNSESIMYNSLSYKGDKVLYSSDKTGVYNAFSVSIQDKVIKQLTASTENNVFPVSYFPNDDRFLYLSDKGGNEIFHLYVCNENGEVTELTTDEKERAIFYSWSQDGQSFFYGSNKRDPRFMDVYEMSVGTFKSRVLFEDKEGYEFGAISPDKKCIALSKVINSNHSTLYLYDVETGETKCVSKGEGEFQSQPQTFSQDSKELYYLSDEGYEFLYLKKWDTVTGEEQVIAKEDWDIMNARFSKQFTYLLYSTNVDARTEISILDMRSGQKVQMNDVPVGQITSIKVSQDEKTISFLLNSPTSPNNLYAYNLESQEMKPLTSTLNPSIEESDLVKAEVIRYSSFDGLEIPAIYYKPHLVEGEKAPALVFVHGGPGGQSRLDYNLQFQYLANQGYAILAVNNRGSSGYGKTFFKAADLKHGEIDLADCVEGKTYLQTLAHIDADRIGIFGGSYGGYMVLAALAFRPDEFKVGVDIFGVSNWERTLKSIPSWWESFRDALYQKLGNPYTQTDYIRSISPLFHADKITKPLIVLQGANDPRVLKVESDEIVEILEKNQVPVEYIVFDDEGHGFTKRENRKRGYEGIVTFLDRYLR</sequence>
<dbReference type="SUPFAM" id="SSF82171">
    <property type="entry name" value="DPP6 N-terminal domain-like"/>
    <property type="match status" value="1"/>
</dbReference>